<dbReference type="EMBL" id="CM042058">
    <property type="protein sequence ID" value="KAI3684447.1"/>
    <property type="molecule type" value="Genomic_DNA"/>
</dbReference>
<proteinExistence type="predicted"/>
<name>A0ACB8YGQ4_ARCLA</name>
<keyword evidence="2" id="KW-1185">Reference proteome</keyword>
<sequence>MPIDFKEFQEKLSTGFRPWHRSFQFWVRAADIYTGYKVFQVRVNLVKDVEKAEAMWERQHEYAAEKVYSMCSDMGGFFLKIAQVLGKPDLAPAAWVRRLVTLYDQAPATPSNMVQLVLEKELGKSVDEMFERFEWDPIGSASIAQVHRARLKGGKNDVVVKVQHPGVQDLMMTDLRNLKAFALCIQKTDVKFDFFSVCKEMEKQIGYEFDFTREADAMDRIRTFLHAVNRKSPVKVPRVIRSAVTRRVLVMEYMDGVPILNLGDEIMKRGINPDGKMAAAAKQNILKSLTLAYGQMILKSGFFHADPHPGNILICKGSEVALLDYGQVKDLPNALRLGYANLVLAIADHDHTKASEGFRELGIDTLSLCSNERAELFKLAQVMFDTKLPDGVKVLQPFSDDSSIKKVAVRGFPEELFSVLRTVQLLRGLSVGLGINYSCSEQWRPIAEEALYLAGRLKVEDMKSMERHKRGFLRRILGW</sequence>
<comment type="caution">
    <text evidence="1">The sequence shown here is derived from an EMBL/GenBank/DDBJ whole genome shotgun (WGS) entry which is preliminary data.</text>
</comment>
<gene>
    <name evidence="1" type="ORF">L6452_33671</name>
</gene>
<accession>A0ACB8YGQ4</accession>
<reference evidence="1 2" key="2">
    <citation type="journal article" date="2022" name="Mol. Ecol. Resour.">
        <title>The genomes of chicory, endive, great burdock and yacon provide insights into Asteraceae paleo-polyploidization history and plant inulin production.</title>
        <authorList>
            <person name="Fan W."/>
            <person name="Wang S."/>
            <person name="Wang H."/>
            <person name="Wang A."/>
            <person name="Jiang F."/>
            <person name="Liu H."/>
            <person name="Zhao H."/>
            <person name="Xu D."/>
            <person name="Zhang Y."/>
        </authorList>
    </citation>
    <scope>NUCLEOTIDE SEQUENCE [LARGE SCALE GENOMIC DNA]</scope>
    <source>
        <strain evidence="2">cv. Niubang</strain>
    </source>
</reference>
<evidence type="ECO:0000313" key="2">
    <source>
        <dbReference type="Proteomes" id="UP001055879"/>
    </source>
</evidence>
<protein>
    <submittedName>
        <fullName evidence="1">Uncharacterized protein</fullName>
    </submittedName>
</protein>
<reference evidence="2" key="1">
    <citation type="journal article" date="2022" name="Mol. Ecol. Resour.">
        <title>The genomes of chicory, endive, great burdock and yacon provide insights into Asteraceae palaeo-polyploidization history and plant inulin production.</title>
        <authorList>
            <person name="Fan W."/>
            <person name="Wang S."/>
            <person name="Wang H."/>
            <person name="Wang A."/>
            <person name="Jiang F."/>
            <person name="Liu H."/>
            <person name="Zhao H."/>
            <person name="Xu D."/>
            <person name="Zhang Y."/>
        </authorList>
    </citation>
    <scope>NUCLEOTIDE SEQUENCE [LARGE SCALE GENOMIC DNA]</scope>
    <source>
        <strain evidence="2">cv. Niubang</strain>
    </source>
</reference>
<organism evidence="1 2">
    <name type="scientific">Arctium lappa</name>
    <name type="common">Greater burdock</name>
    <name type="synonym">Lappa major</name>
    <dbReference type="NCBI Taxonomy" id="4217"/>
    <lineage>
        <taxon>Eukaryota</taxon>
        <taxon>Viridiplantae</taxon>
        <taxon>Streptophyta</taxon>
        <taxon>Embryophyta</taxon>
        <taxon>Tracheophyta</taxon>
        <taxon>Spermatophyta</taxon>
        <taxon>Magnoliopsida</taxon>
        <taxon>eudicotyledons</taxon>
        <taxon>Gunneridae</taxon>
        <taxon>Pentapetalae</taxon>
        <taxon>asterids</taxon>
        <taxon>campanulids</taxon>
        <taxon>Asterales</taxon>
        <taxon>Asteraceae</taxon>
        <taxon>Carduoideae</taxon>
        <taxon>Cardueae</taxon>
        <taxon>Arctiinae</taxon>
        <taxon>Arctium</taxon>
    </lineage>
</organism>
<dbReference type="Proteomes" id="UP001055879">
    <property type="component" value="Linkage Group LG12"/>
</dbReference>
<evidence type="ECO:0000313" key="1">
    <source>
        <dbReference type="EMBL" id="KAI3684447.1"/>
    </source>
</evidence>